<dbReference type="AlphaFoldDB" id="A0A6G0MDH2"/>
<evidence type="ECO:0000313" key="1">
    <source>
        <dbReference type="EMBL" id="KAE9164183.1"/>
    </source>
</evidence>
<reference evidence="1 2" key="1">
    <citation type="submission" date="2018-09" db="EMBL/GenBank/DDBJ databases">
        <title>Genomic investigation of the strawberry pathogen Phytophthora fragariae indicates pathogenicity is determined by transcriptional variation in three key races.</title>
        <authorList>
            <person name="Adams T.M."/>
            <person name="Armitage A.D."/>
            <person name="Sobczyk M.K."/>
            <person name="Bates H.J."/>
            <person name="Dunwell J.M."/>
            <person name="Nellist C.F."/>
            <person name="Harrison R.J."/>
        </authorList>
    </citation>
    <scope>NUCLEOTIDE SEQUENCE [LARGE SCALE GENOMIC DNA]</scope>
    <source>
        <strain evidence="1 2">BC-23</strain>
    </source>
</reference>
<evidence type="ECO:0000313" key="2">
    <source>
        <dbReference type="Proteomes" id="UP000476176"/>
    </source>
</evidence>
<organism evidence="1 2">
    <name type="scientific">Phytophthora fragariae</name>
    <dbReference type="NCBI Taxonomy" id="53985"/>
    <lineage>
        <taxon>Eukaryota</taxon>
        <taxon>Sar</taxon>
        <taxon>Stramenopiles</taxon>
        <taxon>Oomycota</taxon>
        <taxon>Peronosporomycetes</taxon>
        <taxon>Peronosporales</taxon>
        <taxon>Peronosporaceae</taxon>
        <taxon>Phytophthora</taxon>
    </lineage>
</organism>
<protein>
    <submittedName>
        <fullName evidence="1">Uncharacterized protein</fullName>
    </submittedName>
</protein>
<dbReference type="EMBL" id="QXGC01005788">
    <property type="protein sequence ID" value="KAE9164183.1"/>
    <property type="molecule type" value="Genomic_DNA"/>
</dbReference>
<proteinExistence type="predicted"/>
<gene>
    <name evidence="1" type="ORF">PF004_g29911</name>
</gene>
<comment type="caution">
    <text evidence="1">The sequence shown here is derived from an EMBL/GenBank/DDBJ whole genome shotgun (WGS) entry which is preliminary data.</text>
</comment>
<accession>A0A6G0MDH2</accession>
<dbReference type="Proteomes" id="UP000476176">
    <property type="component" value="Unassembled WGS sequence"/>
</dbReference>
<sequence length="80" mass="8633">MDLKVRGWSSNGFGSLPLQLKRMEQQPLGDMVAVATLSLTITEAMLQYVFVRAGRGGLGGADYGAVAVDPPLALARWHQF</sequence>
<name>A0A6G0MDH2_9STRA</name>